<reference evidence="2" key="1">
    <citation type="journal article" date="2023" name="G3 (Bethesda)">
        <title>Whole genome assembly and annotation of the endangered Caribbean coral Acropora cervicornis.</title>
        <authorList>
            <person name="Selwyn J.D."/>
            <person name="Vollmer S.V."/>
        </authorList>
    </citation>
    <scope>NUCLEOTIDE SEQUENCE</scope>
    <source>
        <strain evidence="2">K2</strain>
    </source>
</reference>
<evidence type="ECO:0000313" key="2">
    <source>
        <dbReference type="EMBL" id="KAK2574033.1"/>
    </source>
</evidence>
<dbReference type="InterPro" id="IPR013761">
    <property type="entry name" value="SAM/pointed_sf"/>
</dbReference>
<sequence length="157" mass="18111">MAEGLVKSSRRTPTKFDNGFEPSFDYDGTPTCLSWSIEDVADWVEFLGFKQYRACFKDNLVNGRKLINVDASSLPRMGVNDFDHIKVVAKKVRELLGIEEPYWNRSISLLHREPLGLFLEKKGKTGTEADLLTFEDYKRQLKRQEKSKETKTAFNIL</sequence>
<dbReference type="PROSITE" id="PS50105">
    <property type="entry name" value="SAM_DOMAIN"/>
    <property type="match status" value="1"/>
</dbReference>
<dbReference type="SUPFAM" id="SSF47769">
    <property type="entry name" value="SAM/Pointed domain"/>
    <property type="match status" value="1"/>
</dbReference>
<dbReference type="Proteomes" id="UP001249851">
    <property type="component" value="Unassembled WGS sequence"/>
</dbReference>
<dbReference type="CDD" id="cd09530">
    <property type="entry name" value="SAM_Samd14"/>
    <property type="match status" value="1"/>
</dbReference>
<feature type="domain" description="SAM" evidence="1">
    <location>
        <begin position="35"/>
        <end position="98"/>
    </location>
</feature>
<dbReference type="Pfam" id="PF07647">
    <property type="entry name" value="SAM_2"/>
    <property type="match status" value="1"/>
</dbReference>
<gene>
    <name evidence="2" type="ORF">P5673_000153</name>
</gene>
<accession>A0AAD9R6L0</accession>
<keyword evidence="3" id="KW-1185">Reference proteome</keyword>
<evidence type="ECO:0000313" key="3">
    <source>
        <dbReference type="Proteomes" id="UP001249851"/>
    </source>
</evidence>
<dbReference type="InterPro" id="IPR001660">
    <property type="entry name" value="SAM"/>
</dbReference>
<protein>
    <submittedName>
        <fullName evidence="2">Sterile alpha motif domain-containing protein 15</fullName>
    </submittedName>
</protein>
<dbReference type="Gene3D" id="1.10.150.50">
    <property type="entry name" value="Transcription Factor, Ets-1"/>
    <property type="match status" value="1"/>
</dbReference>
<dbReference type="PANTHER" id="PTHR46829">
    <property type="entry name" value="STERILE ALPHA MOTIF DOMAIN-CONTAINING PROTEIN 15"/>
    <property type="match status" value="1"/>
</dbReference>
<dbReference type="SMART" id="SM00454">
    <property type="entry name" value="SAM"/>
    <property type="match status" value="1"/>
</dbReference>
<name>A0AAD9R6L0_ACRCE</name>
<proteinExistence type="predicted"/>
<evidence type="ECO:0000259" key="1">
    <source>
        <dbReference type="PROSITE" id="PS50105"/>
    </source>
</evidence>
<comment type="caution">
    <text evidence="2">The sequence shown here is derived from an EMBL/GenBank/DDBJ whole genome shotgun (WGS) entry which is preliminary data.</text>
</comment>
<dbReference type="PANTHER" id="PTHR46829:SF1">
    <property type="entry name" value="STERILE ALPHA MOTIF DOMAIN-CONTAINING PROTEIN 15"/>
    <property type="match status" value="1"/>
</dbReference>
<organism evidence="2 3">
    <name type="scientific">Acropora cervicornis</name>
    <name type="common">Staghorn coral</name>
    <dbReference type="NCBI Taxonomy" id="6130"/>
    <lineage>
        <taxon>Eukaryota</taxon>
        <taxon>Metazoa</taxon>
        <taxon>Cnidaria</taxon>
        <taxon>Anthozoa</taxon>
        <taxon>Hexacorallia</taxon>
        <taxon>Scleractinia</taxon>
        <taxon>Astrocoeniina</taxon>
        <taxon>Acroporidae</taxon>
        <taxon>Acropora</taxon>
    </lineage>
</organism>
<dbReference type="EMBL" id="JARQWQ010000001">
    <property type="protein sequence ID" value="KAK2574033.1"/>
    <property type="molecule type" value="Genomic_DNA"/>
</dbReference>
<reference evidence="2" key="2">
    <citation type="journal article" date="2023" name="Science">
        <title>Genomic signatures of disease resistance in endangered staghorn corals.</title>
        <authorList>
            <person name="Vollmer S.V."/>
            <person name="Selwyn J.D."/>
            <person name="Despard B.A."/>
            <person name="Roesel C.L."/>
        </authorList>
    </citation>
    <scope>NUCLEOTIDE SEQUENCE</scope>
    <source>
        <strain evidence="2">K2</strain>
    </source>
</reference>
<dbReference type="AlphaFoldDB" id="A0AAD9R6L0"/>